<name>A0ABY9JUG6_9BACI</name>
<dbReference type="PANTHER" id="PTHR40078:SF1">
    <property type="entry name" value="INTEGRAL MEMBRANE PROTEIN"/>
    <property type="match status" value="1"/>
</dbReference>
<dbReference type="RefSeq" id="WP_226538863.1">
    <property type="nucleotide sequence ID" value="NZ_CP129013.1"/>
</dbReference>
<sequence length="207" mass="22290">MKRRLLFFSVGVLILTMGVALIIKSSLGASAWDSLAVSEYSLFGLTIGTFVFINGIGLIFINALLLNERPRFLEALTILLIGKLIDFWLFVFGGLNPSTFPLQWATIIAGILTLGMGIAIYLQAKFPASPMDTLMVAVQTRFKLNLLQSRLISEGFALTLAFILGGLPAGAIGIGTIVVTLTLGFVVQFSFPIFAKLMEGAPTPTTK</sequence>
<evidence type="ECO:0000256" key="1">
    <source>
        <dbReference type="SAM" id="Phobius"/>
    </source>
</evidence>
<dbReference type="Proteomes" id="UP001197974">
    <property type="component" value="Chromosome"/>
</dbReference>
<feature type="transmembrane region" description="Helical" evidence="1">
    <location>
        <begin position="144"/>
        <end position="164"/>
    </location>
</feature>
<evidence type="ECO:0000313" key="3">
    <source>
        <dbReference type="Proteomes" id="UP001197974"/>
    </source>
</evidence>
<keyword evidence="3" id="KW-1185">Reference proteome</keyword>
<feature type="transmembrane region" description="Helical" evidence="1">
    <location>
        <begin position="72"/>
        <end position="92"/>
    </location>
</feature>
<dbReference type="PANTHER" id="PTHR40078">
    <property type="entry name" value="INTEGRAL MEMBRANE PROTEIN-RELATED"/>
    <property type="match status" value="1"/>
</dbReference>
<dbReference type="Pfam" id="PF19700">
    <property type="entry name" value="DUF6198"/>
    <property type="match status" value="1"/>
</dbReference>
<protein>
    <recommendedName>
        <fullName evidence="4">YitT family protein</fullName>
    </recommendedName>
</protein>
<evidence type="ECO:0000313" key="2">
    <source>
        <dbReference type="EMBL" id="WLR43046.1"/>
    </source>
</evidence>
<keyword evidence="1" id="KW-0472">Membrane</keyword>
<organism evidence="2 3">
    <name type="scientific">Bacillus carboniphilus</name>
    <dbReference type="NCBI Taxonomy" id="86663"/>
    <lineage>
        <taxon>Bacteria</taxon>
        <taxon>Bacillati</taxon>
        <taxon>Bacillota</taxon>
        <taxon>Bacilli</taxon>
        <taxon>Bacillales</taxon>
        <taxon>Bacillaceae</taxon>
        <taxon>Bacillus</taxon>
    </lineage>
</organism>
<keyword evidence="1" id="KW-0812">Transmembrane</keyword>
<accession>A0ABY9JUG6</accession>
<dbReference type="InterPro" id="IPR038750">
    <property type="entry name" value="YczE/YyaS-like"/>
</dbReference>
<evidence type="ECO:0008006" key="4">
    <source>
        <dbReference type="Google" id="ProtNLM"/>
    </source>
</evidence>
<gene>
    <name evidence="2" type="ORF">LC087_02170</name>
</gene>
<feature type="transmembrane region" description="Helical" evidence="1">
    <location>
        <begin position="44"/>
        <end position="65"/>
    </location>
</feature>
<keyword evidence="1" id="KW-1133">Transmembrane helix</keyword>
<feature type="transmembrane region" description="Helical" evidence="1">
    <location>
        <begin position="104"/>
        <end position="124"/>
    </location>
</feature>
<dbReference type="EMBL" id="CP129013">
    <property type="protein sequence ID" value="WLR43046.1"/>
    <property type="molecule type" value="Genomic_DNA"/>
</dbReference>
<reference evidence="2 3" key="1">
    <citation type="submission" date="2023-06" db="EMBL/GenBank/DDBJ databases">
        <title>Five Gram-positive bacteria isolated from mangrove sediments in Shenzhen, Guangdong, China.</title>
        <authorList>
            <person name="Yu S."/>
            <person name="Zheng W."/>
            <person name="Huang Y."/>
        </authorList>
    </citation>
    <scope>NUCLEOTIDE SEQUENCE [LARGE SCALE GENOMIC DNA]</scope>
    <source>
        <strain evidence="2 3">SaN35-3</strain>
    </source>
</reference>
<feature type="transmembrane region" description="Helical" evidence="1">
    <location>
        <begin position="170"/>
        <end position="191"/>
    </location>
</feature>
<proteinExistence type="predicted"/>